<dbReference type="FunFam" id="3.40.50.300:FF:000006">
    <property type="entry name" value="DNA-binding transcriptional regulator NtrC"/>
    <property type="match status" value="1"/>
</dbReference>
<keyword evidence="1" id="KW-0547">Nucleotide-binding</keyword>
<evidence type="ECO:0000313" key="7">
    <source>
        <dbReference type="Proteomes" id="UP000256923"/>
    </source>
</evidence>
<evidence type="ECO:0000256" key="1">
    <source>
        <dbReference type="ARBA" id="ARBA00022741"/>
    </source>
</evidence>
<dbReference type="NCBIfam" id="NF003451">
    <property type="entry name" value="PRK05022.1"/>
    <property type="match status" value="1"/>
</dbReference>
<dbReference type="InterPro" id="IPR009057">
    <property type="entry name" value="Homeodomain-like_sf"/>
</dbReference>
<evidence type="ECO:0000256" key="4">
    <source>
        <dbReference type="ARBA" id="ARBA00023125"/>
    </source>
</evidence>
<organism evidence="6 7">
    <name type="scientific">Vibrio anguillarum</name>
    <name type="common">Listonella anguillarum</name>
    <dbReference type="NCBI Taxonomy" id="55601"/>
    <lineage>
        <taxon>Bacteria</taxon>
        <taxon>Pseudomonadati</taxon>
        <taxon>Pseudomonadota</taxon>
        <taxon>Gammaproteobacteria</taxon>
        <taxon>Vibrionales</taxon>
        <taxon>Vibrionaceae</taxon>
        <taxon>Vibrio</taxon>
    </lineage>
</organism>
<dbReference type="Pfam" id="PF01590">
    <property type="entry name" value="GAF"/>
    <property type="match status" value="1"/>
</dbReference>
<dbReference type="InterPro" id="IPR003018">
    <property type="entry name" value="GAF"/>
</dbReference>
<keyword evidence="2" id="KW-0067">ATP-binding</keyword>
<dbReference type="SMART" id="SM00065">
    <property type="entry name" value="GAF"/>
    <property type="match status" value="1"/>
</dbReference>
<dbReference type="SMART" id="SM00382">
    <property type="entry name" value="AAA"/>
    <property type="match status" value="1"/>
</dbReference>
<dbReference type="Pfam" id="PF25601">
    <property type="entry name" value="AAA_lid_14"/>
    <property type="match status" value="1"/>
</dbReference>
<dbReference type="InterPro" id="IPR025662">
    <property type="entry name" value="Sigma_54_int_dom_ATP-bd_1"/>
</dbReference>
<dbReference type="AlphaFoldDB" id="A0A289GIP8"/>
<dbReference type="InterPro" id="IPR029016">
    <property type="entry name" value="GAF-like_dom_sf"/>
</dbReference>
<dbReference type="SUPFAM" id="SSF46689">
    <property type="entry name" value="Homeodomain-like"/>
    <property type="match status" value="1"/>
</dbReference>
<dbReference type="Gene3D" id="3.30.450.40">
    <property type="match status" value="1"/>
</dbReference>
<dbReference type="Pfam" id="PF00158">
    <property type="entry name" value="Sigma54_activat"/>
    <property type="match status" value="1"/>
</dbReference>
<dbReference type="PROSITE" id="PS00676">
    <property type="entry name" value="SIGMA54_INTERACT_2"/>
    <property type="match status" value="1"/>
</dbReference>
<dbReference type="EMBL" id="CP034673">
    <property type="protein sequence ID" value="AZS27385.1"/>
    <property type="molecule type" value="Genomic_DNA"/>
</dbReference>
<gene>
    <name evidence="6" type="primary">norR</name>
    <name evidence="6" type="ORF">DYL72_21210</name>
</gene>
<name>A0A289GIP8_VIBAN</name>
<dbReference type="Proteomes" id="UP000256923">
    <property type="component" value="Chromosome 2"/>
</dbReference>
<sequence>MLTMQDFSISTLIEMTIGLASGLNDQDRFNRLLDAIRKTIQCDCVMLLSRQGDLLIPLAMQGLTRDTLGRRFLIDEHPRFREICHADGPVIFDANSSLPDPFDGLLMDHDGDLPMHSCMGLPLLFGDKLLGILTLDSLNPNMFEHIPKRSLEALSAIAASTLKMALTFSQLEAQAKQSQQRLEELNEEAWDREGGEIIGSSASMLAMKADLEVVAPSNFNILIHGETGVGKELVARTLHQLSARKRQPLIYVNCAAIPENLVESELFGHVKGAFTGAERHRLGKFALADGGTLFLDEIGELPLAAQSKILRALQNNEIQPVGQDHVQTIDVRILAATNRDLKQEVEAGRFRADLYHRLSVYPVHIPPLRERNGDVTLLAGYFLEQARRKLGITQLKIDPNALAGLLNYSWPGNVRELEHVINRAALKARARQGLQALITVNSYDIGELDFSLPLVNTQSTLSGKEVTAKVWQRGLREATDEYQRKLISEALTQSDFNWAKAGRLLQVDRANLTRLSKRLGISVKKTHAIER</sequence>
<accession>A0A289GIP8</accession>
<dbReference type="Gene3D" id="1.10.10.60">
    <property type="entry name" value="Homeodomain-like"/>
    <property type="match status" value="1"/>
</dbReference>
<evidence type="ECO:0000256" key="3">
    <source>
        <dbReference type="ARBA" id="ARBA00023015"/>
    </source>
</evidence>
<protein>
    <submittedName>
        <fullName evidence="6">Nitric oxide reductase transcriptional regulator NorR</fullName>
    </submittedName>
</protein>
<dbReference type="InterPro" id="IPR003593">
    <property type="entry name" value="AAA+_ATPase"/>
</dbReference>
<reference evidence="6 7" key="1">
    <citation type="submission" date="2018-12" db="EMBL/GenBank/DDBJ databases">
        <title>Characterization and Draft Genome of Vibrio anguillarum J360 Marine Pathogen Isolated from an Outbreak in Lumpfish (Cyclopterus lumpus).</title>
        <authorList>
            <person name="Vasquez J.I."/>
            <person name="Cao T."/>
            <person name="Chakraborty S."/>
            <person name="Gnanagobal H."/>
            <person name="Wescot J."/>
            <person name="Boyce D."/>
            <person name="Santander J."/>
        </authorList>
    </citation>
    <scope>NUCLEOTIDE SEQUENCE [LARGE SCALE GENOMIC DNA]</scope>
    <source>
        <strain evidence="6 7">J360</strain>
    </source>
</reference>
<evidence type="ECO:0000256" key="2">
    <source>
        <dbReference type="ARBA" id="ARBA00022840"/>
    </source>
</evidence>
<keyword evidence="5" id="KW-0804">Transcription</keyword>
<dbReference type="PANTHER" id="PTHR32071">
    <property type="entry name" value="TRANSCRIPTIONAL REGULATORY PROTEIN"/>
    <property type="match status" value="1"/>
</dbReference>
<keyword evidence="4" id="KW-0238">DNA-binding</keyword>
<dbReference type="GO" id="GO:0003677">
    <property type="term" value="F:DNA binding"/>
    <property type="evidence" value="ECO:0007669"/>
    <property type="project" value="UniProtKB-KW"/>
</dbReference>
<dbReference type="CDD" id="cd00009">
    <property type="entry name" value="AAA"/>
    <property type="match status" value="1"/>
</dbReference>
<dbReference type="SUPFAM" id="SSF55781">
    <property type="entry name" value="GAF domain-like"/>
    <property type="match status" value="1"/>
</dbReference>
<dbReference type="InterPro" id="IPR058031">
    <property type="entry name" value="AAA_lid_NorR"/>
</dbReference>
<dbReference type="InterPro" id="IPR027417">
    <property type="entry name" value="P-loop_NTPase"/>
</dbReference>
<keyword evidence="3" id="KW-0805">Transcription regulation</keyword>
<dbReference type="GO" id="GO:0006355">
    <property type="term" value="P:regulation of DNA-templated transcription"/>
    <property type="evidence" value="ECO:0007669"/>
    <property type="project" value="InterPro"/>
</dbReference>
<dbReference type="GO" id="GO:0005524">
    <property type="term" value="F:ATP binding"/>
    <property type="evidence" value="ECO:0007669"/>
    <property type="project" value="UniProtKB-KW"/>
</dbReference>
<dbReference type="InterPro" id="IPR025944">
    <property type="entry name" value="Sigma_54_int_dom_CS"/>
</dbReference>
<dbReference type="PROSITE" id="PS00675">
    <property type="entry name" value="SIGMA54_INTERACT_1"/>
    <property type="match status" value="1"/>
</dbReference>
<dbReference type="InterPro" id="IPR025943">
    <property type="entry name" value="Sigma_54_int_dom_ATP-bd_2"/>
</dbReference>
<dbReference type="Gene3D" id="3.40.50.300">
    <property type="entry name" value="P-loop containing nucleotide triphosphate hydrolases"/>
    <property type="match status" value="1"/>
</dbReference>
<dbReference type="SUPFAM" id="SSF52540">
    <property type="entry name" value="P-loop containing nucleoside triphosphate hydrolases"/>
    <property type="match status" value="1"/>
</dbReference>
<proteinExistence type="predicted"/>
<dbReference type="InterPro" id="IPR002078">
    <property type="entry name" value="Sigma_54_int"/>
</dbReference>
<dbReference type="PROSITE" id="PS50045">
    <property type="entry name" value="SIGMA54_INTERACT_4"/>
    <property type="match status" value="1"/>
</dbReference>
<evidence type="ECO:0000313" key="6">
    <source>
        <dbReference type="EMBL" id="AZS27385.1"/>
    </source>
</evidence>
<dbReference type="Gene3D" id="1.10.8.60">
    <property type="match status" value="1"/>
</dbReference>
<evidence type="ECO:0000256" key="5">
    <source>
        <dbReference type="ARBA" id="ARBA00023163"/>
    </source>
</evidence>
<dbReference type="PROSITE" id="PS00688">
    <property type="entry name" value="SIGMA54_INTERACT_3"/>
    <property type="match status" value="1"/>
</dbReference>
<dbReference type="PANTHER" id="PTHR32071:SF35">
    <property type="entry name" value="ANAEROBIC NITRIC OXIDE REDUCTASE TRANSCRIPTION REGULATOR NORR"/>
    <property type="match status" value="1"/>
</dbReference>